<evidence type="ECO:0000313" key="2">
    <source>
        <dbReference type="EMBL" id="MFC3881343.1"/>
    </source>
</evidence>
<keyword evidence="3" id="KW-1185">Reference proteome</keyword>
<dbReference type="EMBL" id="JBHRZS010000007">
    <property type="protein sequence ID" value="MFC3881343.1"/>
    <property type="molecule type" value="Genomic_DNA"/>
</dbReference>
<dbReference type="InterPro" id="IPR021255">
    <property type="entry name" value="DUF2807"/>
</dbReference>
<reference evidence="3" key="1">
    <citation type="journal article" date="2019" name="Int. J. Syst. Evol. Microbiol.">
        <title>The Global Catalogue of Microorganisms (GCM) 10K type strain sequencing project: providing services to taxonomists for standard genome sequencing and annotation.</title>
        <authorList>
            <consortium name="The Broad Institute Genomics Platform"/>
            <consortium name="The Broad Institute Genome Sequencing Center for Infectious Disease"/>
            <person name="Wu L."/>
            <person name="Ma J."/>
        </authorList>
    </citation>
    <scope>NUCLEOTIDE SEQUENCE [LARGE SCALE GENOMIC DNA]</scope>
    <source>
        <strain evidence="3">CCUG 60523</strain>
    </source>
</reference>
<sequence length="237" mass="25461">MKNQMTLLLFAVVLMTGCINRSDRSSDNFITEEVDIGNITALSINGIIDLRLQQGDAPAMEIKGEQDAIDGVKINTSGNRLEITYEAESGLFLNVKTPRITLTLTDLTELEFDGVGNFVMDEDFTIDAIKIRGSGIGNIQLGMDAKSIDARFDMMGNVKLSGSADSMILRNDGVGQIDAGQLIVQNLDLTSSGIGRIDVHCENELSISVNGIGSVSYSGNPTILKKEVNGIGKVTEK</sequence>
<accession>A0ABV8ATR1</accession>
<dbReference type="PANTHER" id="PTHR39200:SF1">
    <property type="entry name" value="AUTO-TRANSPORTER ADHESIN HEAD GIN DOMAIN-CONTAINING PROTEIN-RELATED"/>
    <property type="match status" value="1"/>
</dbReference>
<organism evidence="2 3">
    <name type="scientific">Algoriphagus namhaensis</name>
    <dbReference type="NCBI Taxonomy" id="915353"/>
    <lineage>
        <taxon>Bacteria</taxon>
        <taxon>Pseudomonadati</taxon>
        <taxon>Bacteroidota</taxon>
        <taxon>Cytophagia</taxon>
        <taxon>Cytophagales</taxon>
        <taxon>Cyclobacteriaceae</taxon>
        <taxon>Algoriphagus</taxon>
    </lineage>
</organism>
<name>A0ABV8ATR1_9BACT</name>
<dbReference type="RefSeq" id="WP_377906684.1">
    <property type="nucleotide sequence ID" value="NZ_JBHRZS010000007.1"/>
</dbReference>
<dbReference type="Proteomes" id="UP001595805">
    <property type="component" value="Unassembled WGS sequence"/>
</dbReference>
<proteinExistence type="predicted"/>
<comment type="caution">
    <text evidence="2">The sequence shown here is derived from an EMBL/GenBank/DDBJ whole genome shotgun (WGS) entry which is preliminary data.</text>
</comment>
<gene>
    <name evidence="2" type="ORF">ACFOSV_14210</name>
</gene>
<feature type="domain" description="Putative auto-transporter adhesin head GIN" evidence="1">
    <location>
        <begin position="40"/>
        <end position="221"/>
    </location>
</feature>
<dbReference type="Pfam" id="PF10988">
    <property type="entry name" value="DUF2807"/>
    <property type="match status" value="1"/>
</dbReference>
<protein>
    <submittedName>
        <fullName evidence="2">GIN domain-containing protein</fullName>
    </submittedName>
</protein>
<dbReference type="PROSITE" id="PS51257">
    <property type="entry name" value="PROKAR_LIPOPROTEIN"/>
    <property type="match status" value="1"/>
</dbReference>
<dbReference type="PANTHER" id="PTHR39200">
    <property type="entry name" value="HYPOTHETICAL EXPORTED PROTEIN"/>
    <property type="match status" value="1"/>
</dbReference>
<dbReference type="Gene3D" id="2.160.20.120">
    <property type="match status" value="1"/>
</dbReference>
<evidence type="ECO:0000313" key="3">
    <source>
        <dbReference type="Proteomes" id="UP001595805"/>
    </source>
</evidence>
<evidence type="ECO:0000259" key="1">
    <source>
        <dbReference type="Pfam" id="PF10988"/>
    </source>
</evidence>